<dbReference type="AlphaFoldDB" id="A0A1I8F1E4"/>
<dbReference type="InterPro" id="IPR002719">
    <property type="entry name" value="RB_B"/>
</dbReference>
<dbReference type="PANTHER" id="PTHR13742">
    <property type="entry name" value="RETINOBLASTOMA-ASSOCIATED PROTEIN RB -RELATED"/>
    <property type="match status" value="1"/>
</dbReference>
<dbReference type="WBParaSite" id="maker-PairedContig_888-snap-gene-0.12-mRNA-1">
    <property type="protein sequence ID" value="maker-PairedContig_888-snap-gene-0.12-mRNA-1"/>
    <property type="gene ID" value="maker-PairedContig_888-snap-gene-0.12"/>
</dbReference>
<dbReference type="GO" id="GO:0000785">
    <property type="term" value="C:chromatin"/>
    <property type="evidence" value="ECO:0007669"/>
    <property type="project" value="TreeGrafter"/>
</dbReference>
<evidence type="ECO:0000256" key="3">
    <source>
        <dbReference type="ARBA" id="ARBA00022491"/>
    </source>
</evidence>
<evidence type="ECO:0000259" key="11">
    <source>
        <dbReference type="SMART" id="SM01368"/>
    </source>
</evidence>
<dbReference type="GO" id="GO:2000134">
    <property type="term" value="P:negative regulation of G1/S transition of mitotic cell cycle"/>
    <property type="evidence" value="ECO:0007669"/>
    <property type="project" value="TreeGrafter"/>
</dbReference>
<evidence type="ECO:0000259" key="10">
    <source>
        <dbReference type="SMART" id="SM01367"/>
    </source>
</evidence>
<keyword evidence="6" id="KW-0539">Nucleus</keyword>
<dbReference type="InterPro" id="IPR024599">
    <property type="entry name" value="RB_N"/>
</dbReference>
<feature type="compositionally biased region" description="Low complexity" evidence="8">
    <location>
        <begin position="738"/>
        <end position="749"/>
    </location>
</feature>
<evidence type="ECO:0000256" key="2">
    <source>
        <dbReference type="ARBA" id="ARBA00009475"/>
    </source>
</evidence>
<comment type="subcellular location">
    <subcellularLocation>
        <location evidence="1">Nucleus</location>
    </subcellularLocation>
</comment>
<dbReference type="Gene3D" id="1.10.472.10">
    <property type="entry name" value="Cyclin-like"/>
    <property type="match status" value="2"/>
</dbReference>
<feature type="domain" description="Cyclin-like" evidence="9">
    <location>
        <begin position="624"/>
        <end position="771"/>
    </location>
</feature>
<comment type="similarity">
    <text evidence="2">Belongs to the retinoblastoma protein (RB) family.</text>
</comment>
<proteinExistence type="inferred from homology"/>
<protein>
    <recommendedName>
        <fullName evidence="13">Retinoblastoma-associated protein A domain-containing protein</fullName>
    </recommendedName>
</protein>
<evidence type="ECO:0000256" key="7">
    <source>
        <dbReference type="ARBA" id="ARBA00023306"/>
    </source>
</evidence>
<dbReference type="PANTHER" id="PTHR13742:SF17">
    <property type="entry name" value="RE32990P-RELATED"/>
    <property type="match status" value="1"/>
</dbReference>
<evidence type="ECO:0000256" key="6">
    <source>
        <dbReference type="ARBA" id="ARBA00023242"/>
    </source>
</evidence>
<name>A0A1I8F1E4_WUCBA</name>
<dbReference type="Pfam" id="PF11934">
    <property type="entry name" value="DUF3452"/>
    <property type="match status" value="1"/>
</dbReference>
<dbReference type="Pfam" id="PF01858">
    <property type="entry name" value="RB_A"/>
    <property type="match status" value="1"/>
</dbReference>
<keyword evidence="7" id="KW-0131">Cell cycle</keyword>
<feature type="compositionally biased region" description="Basic and acidic residues" evidence="8">
    <location>
        <begin position="1"/>
        <end position="11"/>
    </location>
</feature>
<evidence type="ECO:0000256" key="5">
    <source>
        <dbReference type="ARBA" id="ARBA00023163"/>
    </source>
</evidence>
<dbReference type="GO" id="GO:0000977">
    <property type="term" value="F:RNA polymerase II transcription regulatory region sequence-specific DNA binding"/>
    <property type="evidence" value="ECO:0007669"/>
    <property type="project" value="TreeGrafter"/>
</dbReference>
<feature type="domain" description="Retinoblastoma-associated protein A-box" evidence="11">
    <location>
        <begin position="341"/>
        <end position="541"/>
    </location>
</feature>
<dbReference type="GO" id="GO:0006357">
    <property type="term" value="P:regulation of transcription by RNA polymerase II"/>
    <property type="evidence" value="ECO:0007669"/>
    <property type="project" value="InterPro"/>
</dbReference>
<dbReference type="GO" id="GO:0030154">
    <property type="term" value="P:cell differentiation"/>
    <property type="evidence" value="ECO:0007669"/>
    <property type="project" value="TreeGrafter"/>
</dbReference>
<evidence type="ECO:0000256" key="4">
    <source>
        <dbReference type="ARBA" id="ARBA00023015"/>
    </source>
</evidence>
<evidence type="ECO:0008006" key="13">
    <source>
        <dbReference type="Google" id="ProtNLM"/>
    </source>
</evidence>
<feature type="region of interest" description="Disordered" evidence="8">
    <location>
        <begin position="1"/>
        <end position="26"/>
    </location>
</feature>
<dbReference type="SMART" id="SM00385">
    <property type="entry name" value="CYCLIN"/>
    <property type="match status" value="1"/>
</dbReference>
<dbReference type="InterPro" id="IPR013763">
    <property type="entry name" value="Cyclin-like_dom"/>
</dbReference>
<evidence type="ECO:0000313" key="12">
    <source>
        <dbReference type="WBParaSite" id="maker-PairedContig_888-snap-gene-0.12-mRNA-1"/>
    </source>
</evidence>
<feature type="domain" description="Retinoblastoma-associated protein N-terminal" evidence="10">
    <location>
        <begin position="91"/>
        <end position="209"/>
    </location>
</feature>
<dbReference type="SMART" id="SM01368">
    <property type="entry name" value="RB_A"/>
    <property type="match status" value="1"/>
</dbReference>
<dbReference type="SUPFAM" id="SSF47954">
    <property type="entry name" value="Cyclin-like"/>
    <property type="match status" value="2"/>
</dbReference>
<dbReference type="InterPro" id="IPR028309">
    <property type="entry name" value="RB_fam"/>
</dbReference>
<dbReference type="SMART" id="SM01367">
    <property type="entry name" value="DUF3452"/>
    <property type="match status" value="1"/>
</dbReference>
<reference evidence="12" key="1">
    <citation type="submission" date="2016-11" db="UniProtKB">
        <authorList>
            <consortium name="WormBaseParasite"/>
        </authorList>
    </citation>
    <scope>IDENTIFICATION</scope>
    <source>
        <strain evidence="12">pt0022</strain>
    </source>
</reference>
<dbReference type="Pfam" id="PF01857">
    <property type="entry name" value="RB_B"/>
    <property type="match status" value="1"/>
</dbReference>
<sequence length="878" mass="100106">MAEDIDTKSETSSKSSPTEQSEMVDNQQLEPTTTFLDICKQLDPKIDEDFIEKAWKQYDTVGKQYVLEGKQLTWYACAVYLSMWQGSLLENVVPKKYSLAELLKICKLSVLEFFDKATKWVEMINGPRRLKDHISRVQSSLAVAAVVFKKLLPIFRKIFAPPCSNENDDDVKGLNCKKLFSLLWTLFIVMRKQFNSDDLMNSVVLDAKHFRTHCWLPRMRRMSEEKTIEAGEDLTNFAANEFINKKKLDGIYEELIVKRGEMDERMFLPADISVVFDEAYDECAVQRLRRSEDGDNLVDADMLLRISTQSCLERLQDQRQQRTPLSGRGYVISAEQYCPATPVSASLYNASKLEVLLQDNWRRLDAEVESILCHSCQDPFEKVMNIVSQLSERLEEVVENEAQLDGAGYDASFRQMFAVRKNNTECLFFRFLHKIALSEKDRLGSGSIVKLSAVLLREDFLKALYVCALQLVLFTYESVREFPWSLEIMRLPAIHFYKVIELIIRADSSLSREMVKHLNKVEERVLEEFAWSLDSPLWPSLHRRTDGVPSSQAVSLETVEGYSVRQPSLSQRYTLSPVKPLAKRRLEFDDDDSPSCIAAKRRAPDAENSTPTSATLLFFRKAPVRLRDLCERVRLDEKGRQRAWTLFEHVLRTETSLMAGRHLDQNLMCCLYVVAKIGQQNISFHDIMYHYRHQPQAASRVYRRVLVENTSSPPIILDDGASHDSVGSASGDKFRSESSVSGAVTGSGTATPEHQNVEYIDLIKYYNHIFIAHVKSFVQKLQPGIAESGVSLLSIPVVHCNRLSPQRSVSDRITVTPMPTSLPSSPSRPYRYIFDKTPVKELNSINLIMHSAGRTIPQLSSGGFQQGSYRNLVARTIS</sequence>
<dbReference type="GO" id="GO:0005634">
    <property type="term" value="C:nucleus"/>
    <property type="evidence" value="ECO:0007669"/>
    <property type="project" value="UniProtKB-SubCell"/>
</dbReference>
<keyword evidence="3" id="KW-0678">Repressor</keyword>
<keyword evidence="5" id="KW-0804">Transcription</keyword>
<feature type="compositionally biased region" description="Low complexity" evidence="8">
    <location>
        <begin position="12"/>
        <end position="21"/>
    </location>
</feature>
<dbReference type="STRING" id="6293.A0A1I8F1E4"/>
<organism evidence="12">
    <name type="scientific">Wuchereria bancrofti</name>
    <dbReference type="NCBI Taxonomy" id="6293"/>
    <lineage>
        <taxon>Eukaryota</taxon>
        <taxon>Metazoa</taxon>
        <taxon>Ecdysozoa</taxon>
        <taxon>Nematoda</taxon>
        <taxon>Chromadorea</taxon>
        <taxon>Rhabditida</taxon>
        <taxon>Spirurina</taxon>
        <taxon>Spiruromorpha</taxon>
        <taxon>Filarioidea</taxon>
        <taxon>Onchocercidae</taxon>
        <taxon>Wuchereria</taxon>
    </lineage>
</organism>
<dbReference type="InterPro" id="IPR036915">
    <property type="entry name" value="Cyclin-like_sf"/>
</dbReference>
<evidence type="ECO:0000256" key="1">
    <source>
        <dbReference type="ARBA" id="ARBA00004123"/>
    </source>
</evidence>
<feature type="region of interest" description="Disordered" evidence="8">
    <location>
        <begin position="717"/>
        <end position="749"/>
    </location>
</feature>
<dbReference type="Gene3D" id="1.10.472.140">
    <property type="match status" value="1"/>
</dbReference>
<evidence type="ECO:0000256" key="8">
    <source>
        <dbReference type="SAM" id="MobiDB-lite"/>
    </source>
</evidence>
<dbReference type="InterPro" id="IPR002720">
    <property type="entry name" value="RB_A"/>
</dbReference>
<dbReference type="GO" id="GO:0005667">
    <property type="term" value="C:transcription regulator complex"/>
    <property type="evidence" value="ECO:0007669"/>
    <property type="project" value="TreeGrafter"/>
</dbReference>
<accession>A0A1I8F1E4</accession>
<evidence type="ECO:0000259" key="9">
    <source>
        <dbReference type="SMART" id="SM00385"/>
    </source>
</evidence>
<keyword evidence="4" id="KW-0805">Transcription regulation</keyword>